<name>A0A1H6NDW2_9GAMM</name>
<keyword evidence="9" id="KW-1185">Reference proteome</keyword>
<dbReference type="InterPro" id="IPR007221">
    <property type="entry name" value="MreC"/>
</dbReference>
<dbReference type="PIRSF" id="PIRSF038471">
    <property type="entry name" value="MreC"/>
    <property type="match status" value="1"/>
</dbReference>
<dbReference type="Pfam" id="PF04085">
    <property type="entry name" value="MreC"/>
    <property type="match status" value="1"/>
</dbReference>
<organism evidence="8 9">
    <name type="scientific">Rheinheimera pacifica</name>
    <dbReference type="NCBI Taxonomy" id="173990"/>
    <lineage>
        <taxon>Bacteria</taxon>
        <taxon>Pseudomonadati</taxon>
        <taxon>Pseudomonadota</taxon>
        <taxon>Gammaproteobacteria</taxon>
        <taxon>Chromatiales</taxon>
        <taxon>Chromatiaceae</taxon>
        <taxon>Rheinheimera</taxon>
    </lineage>
</organism>
<accession>A0A1H6NDW2</accession>
<dbReference type="OrthoDB" id="9808025at2"/>
<evidence type="ECO:0000313" key="8">
    <source>
        <dbReference type="EMBL" id="SEI11320.1"/>
    </source>
</evidence>
<dbReference type="Gene3D" id="2.40.10.340">
    <property type="entry name" value="Rod shape-determining protein MreC, domain 1"/>
    <property type="match status" value="1"/>
</dbReference>
<dbReference type="RefSeq" id="WP_092796634.1">
    <property type="nucleotide sequence ID" value="NZ_DASWWU010000014.1"/>
</dbReference>
<dbReference type="EMBL" id="FNXF01000021">
    <property type="protein sequence ID" value="SEI11320.1"/>
    <property type="molecule type" value="Genomic_DNA"/>
</dbReference>
<comment type="similarity">
    <text evidence="1 5">Belongs to the MreC family.</text>
</comment>
<evidence type="ECO:0000256" key="6">
    <source>
        <dbReference type="SAM" id="MobiDB-lite"/>
    </source>
</evidence>
<proteinExistence type="inferred from homology"/>
<evidence type="ECO:0000256" key="2">
    <source>
        <dbReference type="ARBA" id="ARBA00013855"/>
    </source>
</evidence>
<feature type="compositionally biased region" description="Low complexity" evidence="6">
    <location>
        <begin position="282"/>
        <end position="292"/>
    </location>
</feature>
<dbReference type="STRING" id="173990.SAMN05660691_03803"/>
<dbReference type="GO" id="GO:0008360">
    <property type="term" value="P:regulation of cell shape"/>
    <property type="evidence" value="ECO:0007669"/>
    <property type="project" value="UniProtKB-KW"/>
</dbReference>
<protein>
    <recommendedName>
        <fullName evidence="2 5">Cell shape-determining protein MreC</fullName>
    </recommendedName>
    <alternativeName>
        <fullName evidence="4 5">Cell shape protein MreC</fullName>
    </alternativeName>
</protein>
<evidence type="ECO:0000256" key="1">
    <source>
        <dbReference type="ARBA" id="ARBA00009369"/>
    </source>
</evidence>
<evidence type="ECO:0000256" key="5">
    <source>
        <dbReference type="PIRNR" id="PIRNR038471"/>
    </source>
</evidence>
<dbReference type="PANTHER" id="PTHR34138:SF1">
    <property type="entry name" value="CELL SHAPE-DETERMINING PROTEIN MREC"/>
    <property type="match status" value="1"/>
</dbReference>
<dbReference type="InterPro" id="IPR042177">
    <property type="entry name" value="Cell/Rod_1"/>
</dbReference>
<dbReference type="AlphaFoldDB" id="A0A1H6NDW2"/>
<gene>
    <name evidence="8" type="ORF">SAMN05660691_03803</name>
</gene>
<evidence type="ECO:0000256" key="3">
    <source>
        <dbReference type="ARBA" id="ARBA00022960"/>
    </source>
</evidence>
<comment type="function">
    <text evidence="5">Involved in formation and maintenance of cell shape.</text>
</comment>
<dbReference type="InterPro" id="IPR042175">
    <property type="entry name" value="Cell/Rod_MreC_2"/>
</dbReference>
<keyword evidence="3 5" id="KW-0133">Cell shape</keyword>
<reference evidence="9" key="1">
    <citation type="submission" date="2016-10" db="EMBL/GenBank/DDBJ databases">
        <authorList>
            <person name="Varghese N."/>
            <person name="Submissions S."/>
        </authorList>
    </citation>
    <scope>NUCLEOTIDE SEQUENCE [LARGE SCALE GENOMIC DNA]</scope>
    <source>
        <strain evidence="9">DSM 17616</strain>
    </source>
</reference>
<evidence type="ECO:0000313" key="9">
    <source>
        <dbReference type="Proteomes" id="UP000199371"/>
    </source>
</evidence>
<evidence type="ECO:0000259" key="7">
    <source>
        <dbReference type="Pfam" id="PF04085"/>
    </source>
</evidence>
<dbReference type="Gene3D" id="2.40.10.350">
    <property type="entry name" value="Rod shape-determining protein MreC, domain 2"/>
    <property type="match status" value="1"/>
</dbReference>
<sequence>MNQSYSRGSSLPLRLFLAVVCSAGLMFLDRYTDSSTQLRSYLTTAVSPLFYVASLPETLFSGASEQFMSQQAVLDENARLKETLLQQSGQLQLLRYLQQENEKLRALLGSSAVIEDKRLVAEVLAVYSHPFSHQVVLNKGTKDGVTEHQAVIDDQGIVGQIVSVGPTSSRALLISDNTHAIAVRAERTGVRAIVEGLGQWDALRVMHLPHSTDIREGDRLLTSGLDGRFPEGYPVARVAKISQDASQPFMVVYAEPYALLDRIRHVLLLSNTPRMPEPPEEPAAGAVPQEQP</sequence>
<feature type="domain" description="Rod shape-determining protein MreC beta-barrel core" evidence="7">
    <location>
        <begin position="123"/>
        <end position="269"/>
    </location>
</feature>
<dbReference type="InterPro" id="IPR055342">
    <property type="entry name" value="MreC_beta-barrel_core"/>
</dbReference>
<dbReference type="Proteomes" id="UP000199371">
    <property type="component" value="Unassembled WGS sequence"/>
</dbReference>
<dbReference type="PANTHER" id="PTHR34138">
    <property type="entry name" value="CELL SHAPE-DETERMINING PROTEIN MREC"/>
    <property type="match status" value="1"/>
</dbReference>
<dbReference type="NCBIfam" id="TIGR00219">
    <property type="entry name" value="mreC"/>
    <property type="match status" value="1"/>
</dbReference>
<feature type="region of interest" description="Disordered" evidence="6">
    <location>
        <begin position="272"/>
        <end position="292"/>
    </location>
</feature>
<evidence type="ECO:0000256" key="4">
    <source>
        <dbReference type="ARBA" id="ARBA00032089"/>
    </source>
</evidence>
<dbReference type="GO" id="GO:0005886">
    <property type="term" value="C:plasma membrane"/>
    <property type="evidence" value="ECO:0007669"/>
    <property type="project" value="TreeGrafter"/>
</dbReference>